<dbReference type="Gene3D" id="1.10.3720.10">
    <property type="entry name" value="MetI-like"/>
    <property type="match status" value="1"/>
</dbReference>
<dbReference type="EMBL" id="AWFH01000062">
    <property type="protein sequence ID" value="KCZ58099.1"/>
    <property type="molecule type" value="Genomic_DNA"/>
</dbReference>
<dbReference type="PROSITE" id="PS50928">
    <property type="entry name" value="ABC_TM1"/>
    <property type="match status" value="1"/>
</dbReference>
<feature type="domain" description="ABC transmembrane type-1" evidence="10">
    <location>
        <begin position="304"/>
        <end position="510"/>
    </location>
</feature>
<feature type="transmembrane region" description="Helical" evidence="9">
    <location>
        <begin position="297"/>
        <end position="329"/>
    </location>
</feature>
<dbReference type="InterPro" id="IPR024573">
    <property type="entry name" value="DUF3333"/>
</dbReference>
<dbReference type="GeneID" id="92500892"/>
<dbReference type="Pfam" id="PF11812">
    <property type="entry name" value="DUF3333"/>
    <property type="match status" value="1"/>
</dbReference>
<protein>
    <recommendedName>
        <fullName evidence="3 9">Phosphate transport system permease protein PstA</fullName>
    </recommendedName>
</protein>
<dbReference type="AlphaFoldDB" id="A0A059DXE1"/>
<gene>
    <name evidence="11" type="ORF">HY36_11370</name>
</gene>
<keyword evidence="8 9" id="KW-0472">Membrane</keyword>
<evidence type="ECO:0000313" key="12">
    <source>
        <dbReference type="Proteomes" id="UP000024547"/>
    </source>
</evidence>
<organism evidence="11 12">
    <name type="scientific">Hyphomonas atlantica</name>
    <dbReference type="NCBI Taxonomy" id="1280948"/>
    <lineage>
        <taxon>Bacteria</taxon>
        <taxon>Pseudomonadati</taxon>
        <taxon>Pseudomonadota</taxon>
        <taxon>Alphaproteobacteria</taxon>
        <taxon>Hyphomonadales</taxon>
        <taxon>Hyphomonadaceae</taxon>
        <taxon>Hyphomonas</taxon>
    </lineage>
</organism>
<keyword evidence="5 9" id="KW-1003">Cell membrane</keyword>
<dbReference type="GO" id="GO:0035435">
    <property type="term" value="P:phosphate ion transmembrane transport"/>
    <property type="evidence" value="ECO:0007669"/>
    <property type="project" value="InterPro"/>
</dbReference>
<dbReference type="STRING" id="1280948.HY36_11370"/>
<dbReference type="InterPro" id="IPR000515">
    <property type="entry name" value="MetI-like"/>
</dbReference>
<dbReference type="eggNOG" id="COG0581">
    <property type="taxonomic scope" value="Bacteria"/>
</dbReference>
<dbReference type="InterPro" id="IPR035906">
    <property type="entry name" value="MetI-like_sf"/>
</dbReference>
<feature type="transmembrane region" description="Helical" evidence="9">
    <location>
        <begin position="28"/>
        <end position="52"/>
    </location>
</feature>
<dbReference type="PATRIC" id="fig|1280948.3.peg.3395"/>
<dbReference type="InterPro" id="IPR005672">
    <property type="entry name" value="Phosphate_PstA"/>
</dbReference>
<sequence>MNNAQDNPFRSEKALKRLRRRRNADMRFQGYGIVALGFALFALVFLISAIAWKASGASTYHVIRVDLELSPQTILPEGDASPEEITRNIEGFYSLVRNDLLTRFPEANETVQSKRAFSSLIDRMAVLPLAREVADEPHLIGQTTSVDVPLSDDVDMFLKGAAPRAIFLRVGEASSPMRNAEEGDFKIEVDRLNKVSAKIAAIGQHGAEPTVLLVADKSVGRIKSMEDGDVILEILTGRQDQFDGASVKAVIIPSPEDQRSVSDQQIAWALALKAEGVIKRVPHFSLLTHTDSTYPELAGALAALVGSLLTMLVTAAVSIPMGIFAAIFLEEFAPKNRLTQIIEVNINNLAAVPSIVFGLLGATLLLGTFGLPRSAPLVGGLVLALLILPVVIIAARAALRAVPPSIRSGALAVGASRMQAVFHHVLPLALPGMLTGAILGMARALGETAPLLLIGMVAFVAEVPSSTTDEATALPVLIYSWASNAERAWEPMTAAVIVILLAILVLMNLAVVLLRRKFERRW</sequence>
<keyword evidence="4" id="KW-0813">Transport</keyword>
<keyword evidence="12" id="KW-1185">Reference proteome</keyword>
<evidence type="ECO:0000256" key="6">
    <source>
        <dbReference type="ARBA" id="ARBA00022692"/>
    </source>
</evidence>
<reference evidence="11 12" key="1">
    <citation type="journal article" date="2014" name="Antonie Van Leeuwenhoek">
        <title>Hyphomonas beringensis sp. nov. and Hyphomonas chukchiensis sp. nov., isolated from surface seawater of the Bering Sea and Chukchi Sea.</title>
        <authorList>
            <person name="Li C."/>
            <person name="Lai Q."/>
            <person name="Li G."/>
            <person name="Dong C."/>
            <person name="Wang J."/>
            <person name="Liao Y."/>
            <person name="Shao Z."/>
        </authorList>
    </citation>
    <scope>NUCLEOTIDE SEQUENCE [LARGE SCALE GENOMIC DNA]</scope>
    <source>
        <strain evidence="11 12">22II1-22F38</strain>
    </source>
</reference>
<evidence type="ECO:0000256" key="3">
    <source>
        <dbReference type="ARBA" id="ARBA00016864"/>
    </source>
</evidence>
<dbReference type="Proteomes" id="UP000024547">
    <property type="component" value="Unassembled WGS sequence"/>
</dbReference>
<dbReference type="RefSeq" id="WP_035555301.1">
    <property type="nucleotide sequence ID" value="NZ_AWFH01000062.1"/>
</dbReference>
<evidence type="ECO:0000259" key="10">
    <source>
        <dbReference type="PROSITE" id="PS50928"/>
    </source>
</evidence>
<feature type="transmembrane region" description="Helical" evidence="9">
    <location>
        <begin position="349"/>
        <end position="371"/>
    </location>
</feature>
<comment type="caution">
    <text evidence="11">The sequence shown here is derived from an EMBL/GenBank/DDBJ whole genome shotgun (WGS) entry which is preliminary data.</text>
</comment>
<dbReference type="PANTHER" id="PTHR43470:SF5">
    <property type="entry name" value="PHOSPHATE TRANSPORT SYSTEM PERMEASE PROTEIN PSTA"/>
    <property type="match status" value="1"/>
</dbReference>
<dbReference type="Pfam" id="PF00528">
    <property type="entry name" value="BPD_transp_1"/>
    <property type="match status" value="1"/>
</dbReference>
<comment type="subcellular location">
    <subcellularLocation>
        <location evidence="9">Cell inner membrane</location>
        <topology evidence="9">Multi-pass membrane protein</topology>
    </subcellularLocation>
    <subcellularLocation>
        <location evidence="1">Cell membrane</location>
        <topology evidence="1">Multi-pass membrane protein</topology>
    </subcellularLocation>
</comment>
<proteinExistence type="inferred from homology"/>
<dbReference type="CDD" id="cd06261">
    <property type="entry name" value="TM_PBP2"/>
    <property type="match status" value="1"/>
</dbReference>
<keyword evidence="7 9" id="KW-1133">Transmembrane helix</keyword>
<feature type="transmembrane region" description="Helical" evidence="9">
    <location>
        <begin position="377"/>
        <end position="399"/>
    </location>
</feature>
<dbReference type="GO" id="GO:0005886">
    <property type="term" value="C:plasma membrane"/>
    <property type="evidence" value="ECO:0007669"/>
    <property type="project" value="UniProtKB-SubCell"/>
</dbReference>
<name>A0A059DXE1_9PROT</name>
<evidence type="ECO:0000256" key="7">
    <source>
        <dbReference type="ARBA" id="ARBA00022989"/>
    </source>
</evidence>
<dbReference type="PANTHER" id="PTHR43470">
    <property type="entry name" value="PHOSPHATE TRANSPORT SYSTEM PERMEASE PROTEIN PSTA-RELATED"/>
    <property type="match status" value="1"/>
</dbReference>
<dbReference type="OrthoDB" id="9807065at2"/>
<evidence type="ECO:0000256" key="4">
    <source>
        <dbReference type="ARBA" id="ARBA00022448"/>
    </source>
</evidence>
<evidence type="ECO:0000256" key="1">
    <source>
        <dbReference type="ARBA" id="ARBA00004651"/>
    </source>
</evidence>
<comment type="similarity">
    <text evidence="2 9">Belongs to the binding-protein-dependent transport system permease family. CysTW subfamily.</text>
</comment>
<evidence type="ECO:0000313" key="11">
    <source>
        <dbReference type="EMBL" id="KCZ58099.1"/>
    </source>
</evidence>
<dbReference type="SUPFAM" id="SSF161098">
    <property type="entry name" value="MetI-like"/>
    <property type="match status" value="1"/>
</dbReference>
<feature type="transmembrane region" description="Helical" evidence="9">
    <location>
        <begin position="492"/>
        <end position="514"/>
    </location>
</feature>
<keyword evidence="6 9" id="KW-0812">Transmembrane</keyword>
<evidence type="ECO:0000256" key="8">
    <source>
        <dbReference type="ARBA" id="ARBA00023136"/>
    </source>
</evidence>
<feature type="transmembrane region" description="Helical" evidence="9">
    <location>
        <begin position="420"/>
        <end position="442"/>
    </location>
</feature>
<evidence type="ECO:0000256" key="5">
    <source>
        <dbReference type="ARBA" id="ARBA00022475"/>
    </source>
</evidence>
<dbReference type="GO" id="GO:0005315">
    <property type="term" value="F:phosphate transmembrane transporter activity"/>
    <property type="evidence" value="ECO:0007669"/>
    <property type="project" value="InterPro"/>
</dbReference>
<accession>A0A059DXE1</accession>
<evidence type="ECO:0000256" key="2">
    <source>
        <dbReference type="ARBA" id="ARBA00007069"/>
    </source>
</evidence>
<evidence type="ECO:0000256" key="9">
    <source>
        <dbReference type="RuleBase" id="RU363043"/>
    </source>
</evidence>
<dbReference type="NCBIfam" id="TIGR00974">
    <property type="entry name" value="3a0107s02c"/>
    <property type="match status" value="1"/>
</dbReference>